<dbReference type="InterPro" id="IPR036457">
    <property type="entry name" value="PPM-type-like_dom_sf"/>
</dbReference>
<feature type="domain" description="PPM-type phosphatase" evidence="3">
    <location>
        <begin position="265"/>
        <end position="479"/>
    </location>
</feature>
<organism evidence="4">
    <name type="scientific">bioreactor metagenome</name>
    <dbReference type="NCBI Taxonomy" id="1076179"/>
    <lineage>
        <taxon>unclassified sequences</taxon>
        <taxon>metagenomes</taxon>
        <taxon>ecological metagenomes</taxon>
    </lineage>
</organism>
<proteinExistence type="predicted"/>
<evidence type="ECO:0000256" key="2">
    <source>
        <dbReference type="SAM" id="Phobius"/>
    </source>
</evidence>
<keyword evidence="2" id="KW-0472">Membrane</keyword>
<comment type="caution">
    <text evidence="4">The sequence shown here is derived from an EMBL/GenBank/DDBJ whole genome shotgun (WGS) entry which is preliminary data.</text>
</comment>
<dbReference type="PANTHER" id="PTHR43156">
    <property type="entry name" value="STAGE II SPORULATION PROTEIN E-RELATED"/>
    <property type="match status" value="1"/>
</dbReference>
<dbReference type="AlphaFoldDB" id="A0A644V8V5"/>
<sequence>MNDFLLNWVSSMGMILLVWVFCAAMADLTLTRRYSRLQTALLWTGGFLALVVLTSIIDVIYEASAAFIPDGYDVISFIADSLFVIVVGICFILAAWLIYRNTTSSKLFLSSFFLLLGLSSCDLAFTISKMIFPWELYELKLAACVLILIILTICLIMTNFFLAGIMKETNRELRGDFRKVLFVPITVYLIYAVISCMWNSQEGTVFFIPEITTKIIFVIMFTLLYMQVFYGFKKAIRQIRIDEEMRLAHDLQTSILPSPKRFENIPGVTICASILESDLVGGDFYDIIQIGEYHLAFVIADVSGKGIAAALMMMRVKTMLKMSVRALFTQPGRMLTLVNREIMENNDTCRFVTVFLGLLNLKTGRFTYSCAGHNPPILCTRETCDLLVCEKAPGLGIRDHEYLDRRTVLKTNDTLFMYTDGVTEAENKNGEFYGTDRLLSIVKRSDGPKDMIKAVTNDIRVFSEGSEQADDITMLAVRYTPE</sequence>
<feature type="transmembrane region" description="Helical" evidence="2">
    <location>
        <begin position="40"/>
        <end position="61"/>
    </location>
</feature>
<gene>
    <name evidence="4" type="ORF">SDC9_33186</name>
</gene>
<dbReference type="Gene3D" id="3.60.40.10">
    <property type="entry name" value="PPM-type phosphatase domain"/>
    <property type="match status" value="1"/>
</dbReference>
<dbReference type="EMBL" id="VSSQ01000234">
    <property type="protein sequence ID" value="MPL87192.1"/>
    <property type="molecule type" value="Genomic_DNA"/>
</dbReference>
<feature type="transmembrane region" description="Helical" evidence="2">
    <location>
        <begin position="139"/>
        <end position="165"/>
    </location>
</feature>
<keyword evidence="2" id="KW-1133">Transmembrane helix</keyword>
<feature type="transmembrane region" description="Helical" evidence="2">
    <location>
        <begin position="6"/>
        <end position="28"/>
    </location>
</feature>
<keyword evidence="1" id="KW-0378">Hydrolase</keyword>
<dbReference type="PANTHER" id="PTHR43156:SF2">
    <property type="entry name" value="STAGE II SPORULATION PROTEIN E"/>
    <property type="match status" value="1"/>
</dbReference>
<evidence type="ECO:0000259" key="3">
    <source>
        <dbReference type="SMART" id="SM00331"/>
    </source>
</evidence>
<keyword evidence="2" id="KW-0812">Transmembrane</keyword>
<dbReference type="Pfam" id="PF07228">
    <property type="entry name" value="SpoIIE"/>
    <property type="match status" value="1"/>
</dbReference>
<dbReference type="InterPro" id="IPR052016">
    <property type="entry name" value="Bact_Sigma-Reg"/>
</dbReference>
<evidence type="ECO:0000313" key="4">
    <source>
        <dbReference type="EMBL" id="MPL87192.1"/>
    </source>
</evidence>
<feature type="transmembrane region" description="Helical" evidence="2">
    <location>
        <begin position="106"/>
        <end position="127"/>
    </location>
</feature>
<feature type="transmembrane region" description="Helical" evidence="2">
    <location>
        <begin position="81"/>
        <end position="99"/>
    </location>
</feature>
<dbReference type="InterPro" id="IPR001932">
    <property type="entry name" value="PPM-type_phosphatase-like_dom"/>
</dbReference>
<name>A0A644V8V5_9ZZZZ</name>
<evidence type="ECO:0000256" key="1">
    <source>
        <dbReference type="ARBA" id="ARBA00022801"/>
    </source>
</evidence>
<reference evidence="4" key="1">
    <citation type="submission" date="2019-08" db="EMBL/GenBank/DDBJ databases">
        <authorList>
            <person name="Kucharzyk K."/>
            <person name="Murdoch R.W."/>
            <person name="Higgins S."/>
            <person name="Loffler F."/>
        </authorList>
    </citation>
    <scope>NUCLEOTIDE SEQUENCE</scope>
</reference>
<dbReference type="GO" id="GO:0016791">
    <property type="term" value="F:phosphatase activity"/>
    <property type="evidence" value="ECO:0007669"/>
    <property type="project" value="TreeGrafter"/>
</dbReference>
<feature type="transmembrane region" description="Helical" evidence="2">
    <location>
        <begin position="177"/>
        <end position="194"/>
    </location>
</feature>
<feature type="transmembrane region" description="Helical" evidence="2">
    <location>
        <begin position="214"/>
        <end position="232"/>
    </location>
</feature>
<dbReference type="SMART" id="SM00331">
    <property type="entry name" value="PP2C_SIG"/>
    <property type="match status" value="1"/>
</dbReference>
<accession>A0A644V8V5</accession>
<dbReference type="SUPFAM" id="SSF81606">
    <property type="entry name" value="PP2C-like"/>
    <property type="match status" value="1"/>
</dbReference>
<protein>
    <recommendedName>
        <fullName evidence="3">PPM-type phosphatase domain-containing protein</fullName>
    </recommendedName>
</protein>